<dbReference type="Gene3D" id="3.40.50.10900">
    <property type="entry name" value="PAC-like subunit"/>
    <property type="match status" value="1"/>
</dbReference>
<dbReference type="Pfam" id="PF09754">
    <property type="entry name" value="PAC2"/>
    <property type="match status" value="1"/>
</dbReference>
<proteinExistence type="predicted"/>
<dbReference type="InterPro" id="IPR019151">
    <property type="entry name" value="Proteasome_assmbl_chaperone_2"/>
</dbReference>
<dbReference type="GeneID" id="73289492"/>
<evidence type="ECO:0000256" key="1">
    <source>
        <dbReference type="SAM" id="MobiDB-lite"/>
    </source>
</evidence>
<dbReference type="PANTHER" id="PTHR35610">
    <property type="entry name" value="3-ISOPROPYLMALATE DEHYDRATASE-RELATED"/>
    <property type="match status" value="1"/>
</dbReference>
<reference evidence="2" key="1">
    <citation type="submission" date="2022-06" db="EMBL/GenBank/DDBJ databases">
        <title>Diverse halophilic archaea isolated from saline environments.</title>
        <authorList>
            <person name="Cui H.-L."/>
        </authorList>
    </citation>
    <scope>NUCLEOTIDE SEQUENCE</scope>
    <source>
        <strain evidence="2">WLHS1</strain>
    </source>
</reference>
<organism evidence="2 3">
    <name type="scientific">Natronosalvus rutilus</name>
    <dbReference type="NCBI Taxonomy" id="2953753"/>
    <lineage>
        <taxon>Archaea</taxon>
        <taxon>Methanobacteriati</taxon>
        <taxon>Methanobacteriota</taxon>
        <taxon>Stenosarchaea group</taxon>
        <taxon>Halobacteria</taxon>
        <taxon>Halobacteriales</taxon>
        <taxon>Natrialbaceae</taxon>
        <taxon>Natronosalvus</taxon>
    </lineage>
</organism>
<feature type="region of interest" description="Disordered" evidence="1">
    <location>
        <begin position="1"/>
        <end position="23"/>
    </location>
</feature>
<dbReference type="EMBL" id="CP100355">
    <property type="protein sequence ID" value="UTF54738.1"/>
    <property type="molecule type" value="Genomic_DNA"/>
</dbReference>
<gene>
    <name evidence="2" type="ORF">NGM29_05560</name>
</gene>
<evidence type="ECO:0000313" key="3">
    <source>
        <dbReference type="Proteomes" id="UP001056855"/>
    </source>
</evidence>
<dbReference type="InterPro" id="IPR038389">
    <property type="entry name" value="PSMG2_sf"/>
</dbReference>
<name>A0A9E7ND87_9EURY</name>
<dbReference type="PANTHER" id="PTHR35610:SF8">
    <property type="entry name" value="3-ISOPROPYLMALATE DEHYDRATASE"/>
    <property type="match status" value="1"/>
</dbReference>
<evidence type="ECO:0000313" key="2">
    <source>
        <dbReference type="EMBL" id="UTF54738.1"/>
    </source>
</evidence>
<dbReference type="RefSeq" id="WP_254159444.1">
    <property type="nucleotide sequence ID" value="NZ_CP100355.1"/>
</dbReference>
<feature type="compositionally biased region" description="Low complexity" evidence="1">
    <location>
        <begin position="225"/>
        <end position="239"/>
    </location>
</feature>
<accession>A0A9E7ND87</accession>
<feature type="region of interest" description="Disordered" evidence="1">
    <location>
        <begin position="220"/>
        <end position="252"/>
    </location>
</feature>
<sequence length="252" mass="26827">MTPPSDGVEFHRSSNPDAAQPTLIEGLPGHGLVASIAVDQLTDQLGLEQYGSIRSDSFPPVASFADGLVQDTVRVYSGTDPDVLTLQSDVPIPEDAFTDLSGCVLDELVDDFNQAIFLAGAPAQSEEQRGEVIGAATTETLRDELEAAGIELAADSGAVGGVTGALVSACYQADVPAALLLVRADPRVPDPAAARSVIENALEPLVEFDVDTDELREQAEEIQRQKQQLAQQMQPQGQDQQEEPMQARGMFR</sequence>
<keyword evidence="3" id="KW-1185">Reference proteome</keyword>
<dbReference type="KEGG" id="sawl:NGM29_05560"/>
<protein>
    <submittedName>
        <fullName evidence="2">PAC2 family protein</fullName>
    </submittedName>
</protein>
<dbReference type="SUPFAM" id="SSF159659">
    <property type="entry name" value="Cgl1923-like"/>
    <property type="match status" value="1"/>
</dbReference>
<dbReference type="AlphaFoldDB" id="A0A9E7ND87"/>
<dbReference type="Proteomes" id="UP001056855">
    <property type="component" value="Chromosome"/>
</dbReference>